<feature type="signal peptide" evidence="7">
    <location>
        <begin position="1"/>
        <end position="19"/>
    </location>
</feature>
<keyword evidence="7" id="KW-0732">Signal</keyword>
<keyword evidence="2 6" id="KW-0349">Heme</keyword>
<evidence type="ECO:0000256" key="3">
    <source>
        <dbReference type="ARBA" id="ARBA00022723"/>
    </source>
</evidence>
<dbReference type="EMBL" id="CP136864">
    <property type="protein sequence ID" value="WOJ92504.1"/>
    <property type="molecule type" value="Genomic_DNA"/>
</dbReference>
<accession>A0ABZ0I117</accession>
<evidence type="ECO:0000256" key="2">
    <source>
        <dbReference type="ARBA" id="ARBA00022617"/>
    </source>
</evidence>
<dbReference type="Proteomes" id="UP001626537">
    <property type="component" value="Chromosome"/>
</dbReference>
<feature type="chain" id="PRO_5045820022" evidence="7">
    <location>
        <begin position="20"/>
        <end position="98"/>
    </location>
</feature>
<reference evidence="9 10" key="1">
    <citation type="submission" date="2023-10" db="EMBL/GenBank/DDBJ databases">
        <title>Two novel species belonging to the OM43/NOR5 clade.</title>
        <authorList>
            <person name="Park M."/>
        </authorList>
    </citation>
    <scope>NUCLEOTIDE SEQUENCE [LARGE SCALE GENOMIC DNA]</scope>
    <source>
        <strain evidence="9 10">IMCC43200</strain>
    </source>
</reference>
<keyword evidence="3 6" id="KW-0479">Metal-binding</keyword>
<keyword evidence="4" id="KW-0249">Electron transport</keyword>
<protein>
    <submittedName>
        <fullName evidence="9">C-type cytochrome</fullName>
    </submittedName>
</protein>
<dbReference type="InterPro" id="IPR009056">
    <property type="entry name" value="Cyt_c-like_dom"/>
</dbReference>
<dbReference type="RefSeq" id="WP_407347104.1">
    <property type="nucleotide sequence ID" value="NZ_CP136864.1"/>
</dbReference>
<gene>
    <name evidence="9" type="ORF">R0135_12005</name>
</gene>
<keyword evidence="10" id="KW-1185">Reference proteome</keyword>
<sequence length="98" mass="10382">MKKIILAAAVAVFTMAVQAEPNMEKYGKSCAVCHAAGVAGAPKIGDTAAWEPRLAKGMDALMASVKNGLNAMPPMGMCFDCSDEEYMELIKYMSTSAE</sequence>
<evidence type="ECO:0000256" key="4">
    <source>
        <dbReference type="ARBA" id="ARBA00022982"/>
    </source>
</evidence>
<evidence type="ECO:0000313" key="9">
    <source>
        <dbReference type="EMBL" id="WOJ92504.1"/>
    </source>
</evidence>
<dbReference type="InterPro" id="IPR036909">
    <property type="entry name" value="Cyt_c-like_dom_sf"/>
</dbReference>
<proteinExistence type="predicted"/>
<evidence type="ECO:0000256" key="5">
    <source>
        <dbReference type="ARBA" id="ARBA00023004"/>
    </source>
</evidence>
<dbReference type="Pfam" id="PF13442">
    <property type="entry name" value="Cytochrome_CBB3"/>
    <property type="match status" value="1"/>
</dbReference>
<dbReference type="SUPFAM" id="SSF46626">
    <property type="entry name" value="Cytochrome c"/>
    <property type="match status" value="1"/>
</dbReference>
<keyword evidence="1" id="KW-0813">Transport</keyword>
<dbReference type="PROSITE" id="PS51007">
    <property type="entry name" value="CYTC"/>
    <property type="match status" value="1"/>
</dbReference>
<evidence type="ECO:0000259" key="8">
    <source>
        <dbReference type="PROSITE" id="PS51007"/>
    </source>
</evidence>
<name>A0ABZ0I117_9GAMM</name>
<evidence type="ECO:0000256" key="7">
    <source>
        <dbReference type="SAM" id="SignalP"/>
    </source>
</evidence>
<dbReference type="PRINTS" id="PR00607">
    <property type="entry name" value="CYTCHROMECIE"/>
</dbReference>
<dbReference type="Gene3D" id="1.10.760.10">
    <property type="entry name" value="Cytochrome c-like domain"/>
    <property type="match status" value="1"/>
</dbReference>
<evidence type="ECO:0000256" key="1">
    <source>
        <dbReference type="ARBA" id="ARBA00022448"/>
    </source>
</evidence>
<dbReference type="PANTHER" id="PTHR40942">
    <property type="match status" value="1"/>
</dbReference>
<dbReference type="PANTHER" id="PTHR40942:SF2">
    <property type="entry name" value="CYTOCHROME-RELATED"/>
    <property type="match status" value="1"/>
</dbReference>
<feature type="domain" description="Cytochrome c" evidence="8">
    <location>
        <begin position="4"/>
        <end position="97"/>
    </location>
</feature>
<evidence type="ECO:0000313" key="10">
    <source>
        <dbReference type="Proteomes" id="UP001626537"/>
    </source>
</evidence>
<dbReference type="InterPro" id="IPR002323">
    <property type="entry name" value="Cyt_CIE"/>
</dbReference>
<keyword evidence="5 6" id="KW-0408">Iron</keyword>
<evidence type="ECO:0000256" key="6">
    <source>
        <dbReference type="PROSITE-ProRule" id="PRU00433"/>
    </source>
</evidence>
<organism evidence="9 10">
    <name type="scientific">Congregibacter variabilis</name>
    <dbReference type="NCBI Taxonomy" id="3081200"/>
    <lineage>
        <taxon>Bacteria</taxon>
        <taxon>Pseudomonadati</taxon>
        <taxon>Pseudomonadota</taxon>
        <taxon>Gammaproteobacteria</taxon>
        <taxon>Cellvibrionales</taxon>
        <taxon>Halieaceae</taxon>
        <taxon>Congregibacter</taxon>
    </lineage>
</organism>